<dbReference type="Proteomes" id="UP000263957">
    <property type="component" value="Unassembled WGS sequence"/>
</dbReference>
<dbReference type="InterPro" id="IPR005321">
    <property type="entry name" value="Peptidase_S58_DmpA"/>
</dbReference>
<comment type="caution">
    <text evidence="4">The sequence shown here is derived from an EMBL/GenBank/DDBJ whole genome shotgun (WGS) entry which is preliminary data.</text>
</comment>
<sequence>MTTRTKLKCNPVPAIGMALAATLMTACATLPQSALADMPPVGQDELPALINDGFDSETALTFDWPMLEIGTGQYEDGPTGLTVLKFGKKVNAAVDSRGGGPGTVNAKYLELGYNQPELDAIVLSGGSWYGLEAVTAANTALLDDKYRGGRWDNVGLVVGSIIYDFGGRRLNEIYPDKRLAQLALRAAEPGVFPNGAYGAGRSAMNGGIFGCNARSGQGSAFRQIGDVKIAVFTVVNALGTVTDREGNVVACHKGSNWPENLKATDLMRAAPDSVQPGWNGDEESPGAERKNTTISVVVTNRSMTPAELQRLAVQVHTSMARGIQPFASEFDGDVLYAVSTNEVETGPGETIPSMEIGVAASELMWDAILAAVPAHQVTQPDPDPELVLPARTLEKYAGTYRFSHLAELTVSVENGALVASATGERDVFQVKKGTPRPLLAATRDTFTVERGRYPFSIQFAGDEIIINPGRWQQTGYRVSAD</sequence>
<dbReference type="InterPro" id="IPR016117">
    <property type="entry name" value="ArgJ-like_dom_sf"/>
</dbReference>
<dbReference type="PANTHER" id="PTHR36512">
    <property type="entry name" value="D-AMINOPEPTIDASE"/>
    <property type="match status" value="1"/>
</dbReference>
<dbReference type="GO" id="GO:0004177">
    <property type="term" value="F:aminopeptidase activity"/>
    <property type="evidence" value="ECO:0007669"/>
    <property type="project" value="TreeGrafter"/>
</dbReference>
<dbReference type="Proteomes" id="UP000259173">
    <property type="component" value="Unassembled WGS sequence"/>
</dbReference>
<protein>
    <submittedName>
        <fullName evidence="4">Peptidase S58 DmpA</fullName>
    </submittedName>
</protein>
<keyword evidence="2" id="KW-0732">Signal</keyword>
<evidence type="ECO:0000313" key="3">
    <source>
        <dbReference type="EMBL" id="HAE94508.1"/>
    </source>
</evidence>
<dbReference type="RefSeq" id="WP_273013038.1">
    <property type="nucleotide sequence ID" value="NZ_CAMYIB010000016.1"/>
</dbReference>
<organism evidence="4 6">
    <name type="scientific">Hyphomonas atlantica</name>
    <dbReference type="NCBI Taxonomy" id="1280948"/>
    <lineage>
        <taxon>Bacteria</taxon>
        <taxon>Pseudomonadati</taxon>
        <taxon>Pseudomonadota</taxon>
        <taxon>Alphaproteobacteria</taxon>
        <taxon>Hyphomonadales</taxon>
        <taxon>Hyphomonadaceae</taxon>
        <taxon>Hyphomonas</taxon>
    </lineage>
</organism>
<gene>
    <name evidence="3" type="ORF">DCG65_08100</name>
    <name evidence="4" type="ORF">DD728_10445</name>
</gene>
<dbReference type="PANTHER" id="PTHR36512:SF3">
    <property type="entry name" value="BLR5678 PROTEIN"/>
    <property type="match status" value="1"/>
</dbReference>
<dbReference type="GeneID" id="92500874"/>
<dbReference type="EMBL" id="DMBR01000246">
    <property type="protein sequence ID" value="HAE94508.1"/>
    <property type="molecule type" value="Genomic_DNA"/>
</dbReference>
<proteinExistence type="inferred from homology"/>
<dbReference type="Gene3D" id="3.60.70.12">
    <property type="entry name" value="L-amino peptidase D-ALA esterase/amidase"/>
    <property type="match status" value="1"/>
</dbReference>
<accession>A0A356W6I9</accession>
<evidence type="ECO:0000313" key="5">
    <source>
        <dbReference type="Proteomes" id="UP000259173"/>
    </source>
</evidence>
<comment type="similarity">
    <text evidence="1">Belongs to the peptidase S58 family.</text>
</comment>
<dbReference type="Pfam" id="PF03576">
    <property type="entry name" value="Peptidase_S58"/>
    <property type="match status" value="1"/>
</dbReference>
<feature type="chain" id="PRO_5036067124" evidence="2">
    <location>
        <begin position="37"/>
        <end position="481"/>
    </location>
</feature>
<evidence type="ECO:0000313" key="4">
    <source>
        <dbReference type="EMBL" id="HBQ49284.1"/>
    </source>
</evidence>
<dbReference type="SUPFAM" id="SSF56266">
    <property type="entry name" value="DmpA/ArgJ-like"/>
    <property type="match status" value="1"/>
</dbReference>
<reference evidence="5 6" key="1">
    <citation type="journal article" date="2018" name="Nat. Biotechnol.">
        <title>A standardized bacterial taxonomy based on genome phylogeny substantially revises the tree of life.</title>
        <authorList>
            <person name="Parks D.H."/>
            <person name="Chuvochina M."/>
            <person name="Waite D.W."/>
            <person name="Rinke C."/>
            <person name="Skarshewski A."/>
            <person name="Chaumeil P.A."/>
            <person name="Hugenholtz P."/>
        </authorList>
    </citation>
    <scope>NUCLEOTIDE SEQUENCE [LARGE SCALE GENOMIC DNA]</scope>
    <source>
        <strain evidence="4">UBA10378</strain>
        <strain evidence="3">UBA8557</strain>
    </source>
</reference>
<evidence type="ECO:0000313" key="6">
    <source>
        <dbReference type="Proteomes" id="UP000263957"/>
    </source>
</evidence>
<name>A0A356W6I9_9PROT</name>
<evidence type="ECO:0000256" key="2">
    <source>
        <dbReference type="SAM" id="SignalP"/>
    </source>
</evidence>
<evidence type="ECO:0000256" key="1">
    <source>
        <dbReference type="ARBA" id="ARBA00007068"/>
    </source>
</evidence>
<dbReference type="PROSITE" id="PS51257">
    <property type="entry name" value="PROKAR_LIPOPROTEIN"/>
    <property type="match status" value="1"/>
</dbReference>
<feature type="signal peptide" evidence="2">
    <location>
        <begin position="1"/>
        <end position="36"/>
    </location>
</feature>
<dbReference type="AlphaFoldDB" id="A0A356W6I9"/>
<dbReference type="EMBL" id="DOGS01000207">
    <property type="protein sequence ID" value="HBQ49284.1"/>
    <property type="molecule type" value="Genomic_DNA"/>
</dbReference>